<comment type="catalytic activity">
    <reaction evidence="7">
        <text>L-threonyl-[protein] + ATP = O-phospho-L-threonyl-[protein] + ADP + H(+)</text>
        <dbReference type="Rhea" id="RHEA:46608"/>
        <dbReference type="Rhea" id="RHEA-COMP:11060"/>
        <dbReference type="Rhea" id="RHEA-COMP:11605"/>
        <dbReference type="ChEBI" id="CHEBI:15378"/>
        <dbReference type="ChEBI" id="CHEBI:30013"/>
        <dbReference type="ChEBI" id="CHEBI:30616"/>
        <dbReference type="ChEBI" id="CHEBI:61977"/>
        <dbReference type="ChEBI" id="CHEBI:456216"/>
        <dbReference type="EC" id="2.7.11.1"/>
    </reaction>
</comment>
<dbReference type="Gene3D" id="1.10.510.10">
    <property type="entry name" value="Transferase(Phosphotransferase) domain 1"/>
    <property type="match status" value="1"/>
</dbReference>
<gene>
    <name evidence="14" type="primary">pknB</name>
    <name evidence="14" type="ORF">EJN90_11440</name>
</gene>
<evidence type="ECO:0000256" key="7">
    <source>
        <dbReference type="ARBA" id="ARBA00047899"/>
    </source>
</evidence>
<dbReference type="KEGG" id="jeh:EJN90_11440"/>
<dbReference type="SUPFAM" id="SSF56112">
    <property type="entry name" value="Protein kinase-like (PK-like)"/>
    <property type="match status" value="1"/>
</dbReference>
<feature type="region of interest" description="Disordered" evidence="10">
    <location>
        <begin position="582"/>
        <end position="608"/>
    </location>
</feature>
<dbReference type="PANTHER" id="PTHR43289:SF34">
    <property type="entry name" value="SERINE_THREONINE-PROTEIN KINASE YBDM-RELATED"/>
    <property type="match status" value="1"/>
</dbReference>
<feature type="domain" description="PASTA" evidence="13">
    <location>
        <begin position="497"/>
        <end position="563"/>
    </location>
</feature>
<dbReference type="PROSITE" id="PS51178">
    <property type="entry name" value="PASTA"/>
    <property type="match status" value="3"/>
</dbReference>
<dbReference type="PROSITE" id="PS50011">
    <property type="entry name" value="PROTEIN_KINASE_DOM"/>
    <property type="match status" value="1"/>
</dbReference>
<evidence type="ECO:0000256" key="8">
    <source>
        <dbReference type="ARBA" id="ARBA00048679"/>
    </source>
</evidence>
<dbReference type="FunFam" id="3.30.200.20:FF:000035">
    <property type="entry name" value="Serine/threonine protein kinase Stk1"/>
    <property type="match status" value="1"/>
</dbReference>
<keyword evidence="6 9" id="KW-0067">ATP-binding</keyword>
<evidence type="ECO:0000256" key="4">
    <source>
        <dbReference type="ARBA" id="ARBA00022741"/>
    </source>
</evidence>
<keyword evidence="15" id="KW-1185">Reference proteome</keyword>
<evidence type="ECO:0000256" key="1">
    <source>
        <dbReference type="ARBA" id="ARBA00012513"/>
    </source>
</evidence>
<feature type="domain" description="PASTA" evidence="13">
    <location>
        <begin position="362"/>
        <end position="429"/>
    </location>
</feature>
<dbReference type="EMBL" id="CP034465">
    <property type="protein sequence ID" value="AZP05767.1"/>
    <property type="molecule type" value="Genomic_DNA"/>
</dbReference>
<evidence type="ECO:0000256" key="11">
    <source>
        <dbReference type="SAM" id="Phobius"/>
    </source>
</evidence>
<evidence type="ECO:0000313" key="14">
    <source>
        <dbReference type="EMBL" id="AZP05767.1"/>
    </source>
</evidence>
<evidence type="ECO:0000256" key="6">
    <source>
        <dbReference type="ARBA" id="ARBA00022840"/>
    </source>
</evidence>
<keyword evidence="4 9" id="KW-0547">Nucleotide-binding</keyword>
<evidence type="ECO:0000256" key="5">
    <source>
        <dbReference type="ARBA" id="ARBA00022777"/>
    </source>
</evidence>
<accession>A0A3Q9BP00</accession>
<dbReference type="Pfam" id="PF03793">
    <property type="entry name" value="PASTA"/>
    <property type="match status" value="3"/>
</dbReference>
<protein>
    <recommendedName>
        <fullName evidence="1">non-specific serine/threonine protein kinase</fullName>
        <ecNumber evidence="1">2.7.11.1</ecNumber>
    </recommendedName>
</protein>
<dbReference type="InterPro" id="IPR008271">
    <property type="entry name" value="Ser/Thr_kinase_AS"/>
</dbReference>
<dbReference type="CDD" id="cd14014">
    <property type="entry name" value="STKc_PknB_like"/>
    <property type="match status" value="1"/>
</dbReference>
<dbReference type="Gene3D" id="2.60.40.2560">
    <property type="match status" value="1"/>
</dbReference>
<keyword evidence="11" id="KW-0472">Membrane</keyword>
<proteinExistence type="predicted"/>
<feature type="domain" description="PASTA" evidence="13">
    <location>
        <begin position="430"/>
        <end position="496"/>
    </location>
</feature>
<keyword evidence="11" id="KW-1133">Transmembrane helix</keyword>
<keyword evidence="2" id="KW-0723">Serine/threonine-protein kinase</keyword>
<dbReference type="InterPro" id="IPR000719">
    <property type="entry name" value="Prot_kinase_dom"/>
</dbReference>
<feature type="transmembrane region" description="Helical" evidence="11">
    <location>
        <begin position="339"/>
        <end position="359"/>
    </location>
</feature>
<dbReference type="OrthoDB" id="9788659at2"/>
<keyword evidence="3" id="KW-0808">Transferase</keyword>
<evidence type="ECO:0000256" key="3">
    <source>
        <dbReference type="ARBA" id="ARBA00022679"/>
    </source>
</evidence>
<dbReference type="GO" id="GO:0005524">
    <property type="term" value="F:ATP binding"/>
    <property type="evidence" value="ECO:0007669"/>
    <property type="project" value="UniProtKB-UniRule"/>
</dbReference>
<feature type="binding site" evidence="9">
    <location>
        <position position="42"/>
    </location>
    <ligand>
        <name>ATP</name>
        <dbReference type="ChEBI" id="CHEBI:30616"/>
    </ligand>
</feature>
<feature type="region of interest" description="Disordered" evidence="10">
    <location>
        <begin position="300"/>
        <end position="331"/>
    </location>
</feature>
<dbReference type="NCBIfam" id="NF033483">
    <property type="entry name" value="PknB_PASTA_kin"/>
    <property type="match status" value="1"/>
</dbReference>
<name>A0A3Q9BP00_9LACT</name>
<dbReference type="EC" id="2.7.11.1" evidence="1"/>
<organism evidence="14 15">
    <name type="scientific">Jeotgalibaca ciconiae</name>
    <dbReference type="NCBI Taxonomy" id="2496265"/>
    <lineage>
        <taxon>Bacteria</taxon>
        <taxon>Bacillati</taxon>
        <taxon>Bacillota</taxon>
        <taxon>Bacilli</taxon>
        <taxon>Lactobacillales</taxon>
        <taxon>Carnobacteriaceae</taxon>
        <taxon>Jeotgalibaca</taxon>
    </lineage>
</organism>
<comment type="catalytic activity">
    <reaction evidence="8">
        <text>L-seryl-[protein] + ATP = O-phospho-L-seryl-[protein] + ADP + H(+)</text>
        <dbReference type="Rhea" id="RHEA:17989"/>
        <dbReference type="Rhea" id="RHEA-COMP:9863"/>
        <dbReference type="Rhea" id="RHEA-COMP:11604"/>
        <dbReference type="ChEBI" id="CHEBI:15378"/>
        <dbReference type="ChEBI" id="CHEBI:29999"/>
        <dbReference type="ChEBI" id="CHEBI:30616"/>
        <dbReference type="ChEBI" id="CHEBI:83421"/>
        <dbReference type="ChEBI" id="CHEBI:456216"/>
        <dbReference type="EC" id="2.7.11.1"/>
    </reaction>
</comment>
<dbReference type="FunFam" id="1.10.510.10:FF:000021">
    <property type="entry name" value="Serine/threonine protein kinase"/>
    <property type="match status" value="1"/>
</dbReference>
<dbReference type="SMART" id="SM00220">
    <property type="entry name" value="S_TKc"/>
    <property type="match status" value="1"/>
</dbReference>
<keyword evidence="5 14" id="KW-0418">Kinase</keyword>
<dbReference type="Gene3D" id="3.30.200.20">
    <property type="entry name" value="Phosphorylase Kinase, domain 1"/>
    <property type="match status" value="1"/>
</dbReference>
<sequence length="668" mass="74662">MLLEIGKKIGERYKIIRHIGTGGMANVYLGHDLILDRDVAVKVLRYDFQNNKEALRRFQREALSATQLIHPNIVGVYDVDEDNGLQYIIMEYVEGTDLKKYIEKNGKASPEEAIHIMSQVLSAMALAHRNRIIHRDIKPQNLLIDKDNTIKVTDFGIAVALSDTSITQTNTLLGSVHYISPEQARGSMTTIKSDIYALGIVLYELLNGKVPFDGESAVSIALKHFQEPMPSIREQNPEIPQSLENVILKATAKEPIDRYESCEDMLHDLESSLSPSRAHEEVFTPAAMLDETKVLEPIKVPDKTQKEQTVTATTVEDSTAQKEKERNSKKEKKSKKKKWIFAILFLIAAIAIAAFAIFMNREPDPVEVPAISNVNENTARSLLQEANLTVGEVIEEYNEEVAEGFVIRTNPESGEFLPPSSEVDLYISLGNEPVIFDDYLGENYSDARSELRELGFMVERENVYDESESGTVLGQSIDPNTEVVAKGTKVVLTVSMGEQTYTMENLSGLNREAVESYADEYGLNVDFNEEASDEIAEGLVLSQSISPLSNFNRGDNITVTISSGPAEPEIVTFSKEITIPFEAPQEESSSEESNSESNSSESASQPARNHVIIYMKDADHKIEDVFREFDIKEEQKVTLNFRILEGENGAYIVERDGKVIMEEDNLTE</sequence>
<dbReference type="PROSITE" id="PS00108">
    <property type="entry name" value="PROTEIN_KINASE_ST"/>
    <property type="match status" value="1"/>
</dbReference>
<feature type="domain" description="Protein kinase" evidence="12">
    <location>
        <begin position="13"/>
        <end position="270"/>
    </location>
</feature>
<dbReference type="Pfam" id="PF21160">
    <property type="entry name" value="PrkC-like_PASTA-like"/>
    <property type="match status" value="1"/>
</dbReference>
<dbReference type="Pfam" id="PF00069">
    <property type="entry name" value="Pkinase"/>
    <property type="match status" value="1"/>
</dbReference>
<evidence type="ECO:0000256" key="10">
    <source>
        <dbReference type="SAM" id="MobiDB-lite"/>
    </source>
</evidence>
<evidence type="ECO:0000256" key="9">
    <source>
        <dbReference type="PROSITE-ProRule" id="PRU10141"/>
    </source>
</evidence>
<keyword evidence="11" id="KW-0812">Transmembrane</keyword>
<evidence type="ECO:0000259" key="13">
    <source>
        <dbReference type="PROSITE" id="PS51178"/>
    </source>
</evidence>
<dbReference type="GO" id="GO:0004674">
    <property type="term" value="F:protein serine/threonine kinase activity"/>
    <property type="evidence" value="ECO:0007669"/>
    <property type="project" value="UniProtKB-KW"/>
</dbReference>
<reference evidence="15" key="1">
    <citation type="submission" date="2018-12" db="EMBL/GenBank/DDBJ databases">
        <title>Complete genome sequencing of Jeotgalibaca sp. H21T32.</title>
        <authorList>
            <person name="Bae J.-W."/>
            <person name="Lee S.-Y."/>
        </authorList>
    </citation>
    <scope>NUCLEOTIDE SEQUENCE [LARGE SCALE GENOMIC DNA]</scope>
    <source>
        <strain evidence="15">H21T32</strain>
    </source>
</reference>
<dbReference type="InterPro" id="IPR011009">
    <property type="entry name" value="Kinase-like_dom_sf"/>
</dbReference>
<feature type="compositionally biased region" description="Low complexity" evidence="10">
    <location>
        <begin position="595"/>
        <end position="606"/>
    </location>
</feature>
<dbReference type="AlphaFoldDB" id="A0A3Q9BP00"/>
<dbReference type="Gene3D" id="3.30.10.20">
    <property type="match status" value="3"/>
</dbReference>
<dbReference type="InterPro" id="IPR017441">
    <property type="entry name" value="Protein_kinase_ATP_BS"/>
</dbReference>
<dbReference type="InterPro" id="IPR005543">
    <property type="entry name" value="PASTA_dom"/>
</dbReference>
<evidence type="ECO:0000259" key="12">
    <source>
        <dbReference type="PROSITE" id="PS50011"/>
    </source>
</evidence>
<dbReference type="CDD" id="cd06577">
    <property type="entry name" value="PASTA_pknB"/>
    <property type="match status" value="3"/>
</dbReference>
<feature type="compositionally biased region" description="Acidic residues" evidence="10">
    <location>
        <begin position="584"/>
        <end position="594"/>
    </location>
</feature>
<evidence type="ECO:0000313" key="15">
    <source>
        <dbReference type="Proteomes" id="UP000273326"/>
    </source>
</evidence>
<dbReference type="PROSITE" id="PS00107">
    <property type="entry name" value="PROTEIN_KINASE_ATP"/>
    <property type="match status" value="1"/>
</dbReference>
<evidence type="ECO:0000256" key="2">
    <source>
        <dbReference type="ARBA" id="ARBA00022527"/>
    </source>
</evidence>
<feature type="compositionally biased region" description="Basic and acidic residues" evidence="10">
    <location>
        <begin position="319"/>
        <end position="328"/>
    </location>
</feature>
<dbReference type="PANTHER" id="PTHR43289">
    <property type="entry name" value="MITOGEN-ACTIVATED PROTEIN KINASE KINASE KINASE 20-RELATED"/>
    <property type="match status" value="1"/>
</dbReference>
<feature type="compositionally biased region" description="Polar residues" evidence="10">
    <location>
        <begin position="307"/>
        <end position="318"/>
    </location>
</feature>
<dbReference type="SMART" id="SM00740">
    <property type="entry name" value="PASTA"/>
    <property type="match status" value="3"/>
</dbReference>
<dbReference type="Proteomes" id="UP000273326">
    <property type="component" value="Chromosome"/>
</dbReference>